<reference evidence="3" key="1">
    <citation type="submission" date="2020-11" db="EMBL/GenBank/DDBJ databases">
        <authorList>
            <consortium name="DOE Joint Genome Institute"/>
            <person name="Ahrendt S."/>
            <person name="Riley R."/>
            <person name="Andreopoulos W."/>
            <person name="Labutti K."/>
            <person name="Pangilinan J."/>
            <person name="Ruiz-Duenas F.J."/>
            <person name="Barrasa J.M."/>
            <person name="Sanchez-Garcia M."/>
            <person name="Camarero S."/>
            <person name="Miyauchi S."/>
            <person name="Serrano A."/>
            <person name="Linde D."/>
            <person name="Babiker R."/>
            <person name="Drula E."/>
            <person name="Ayuso-Fernandez I."/>
            <person name="Pacheco R."/>
            <person name="Padilla G."/>
            <person name="Ferreira P."/>
            <person name="Barriuso J."/>
            <person name="Kellner H."/>
            <person name="Castanera R."/>
            <person name="Alfaro M."/>
            <person name="Ramirez L."/>
            <person name="Pisabarro A.G."/>
            <person name="Kuo A."/>
            <person name="Tritt A."/>
            <person name="Lipzen A."/>
            <person name="He G."/>
            <person name="Yan M."/>
            <person name="Ng V."/>
            <person name="Cullen D."/>
            <person name="Martin F."/>
            <person name="Rosso M.-N."/>
            <person name="Henrissat B."/>
            <person name="Hibbett D."/>
            <person name="Martinez A.T."/>
            <person name="Grigoriev I.V."/>
        </authorList>
    </citation>
    <scope>NUCLEOTIDE SEQUENCE</scope>
    <source>
        <strain evidence="3">AH 40177</strain>
    </source>
</reference>
<evidence type="ECO:0000259" key="2">
    <source>
        <dbReference type="Pfam" id="PF24883"/>
    </source>
</evidence>
<dbReference type="AlphaFoldDB" id="A0A9P5P8G0"/>
<dbReference type="OrthoDB" id="5106486at2759"/>
<evidence type="ECO:0000313" key="4">
    <source>
        <dbReference type="Proteomes" id="UP000772434"/>
    </source>
</evidence>
<evidence type="ECO:0000256" key="1">
    <source>
        <dbReference type="ARBA" id="ARBA00022737"/>
    </source>
</evidence>
<dbReference type="Gene3D" id="3.40.50.300">
    <property type="entry name" value="P-loop containing nucleotide triphosphate hydrolases"/>
    <property type="match status" value="1"/>
</dbReference>
<keyword evidence="1" id="KW-0677">Repeat</keyword>
<dbReference type="Proteomes" id="UP000772434">
    <property type="component" value="Unassembled WGS sequence"/>
</dbReference>
<dbReference type="EMBL" id="JADNRY010000359">
    <property type="protein sequence ID" value="KAF9058661.1"/>
    <property type="molecule type" value="Genomic_DNA"/>
</dbReference>
<gene>
    <name evidence="3" type="ORF">BDP27DRAFT_1188773</name>
</gene>
<protein>
    <recommendedName>
        <fullName evidence="2">Nephrocystin 3-like N-terminal domain-containing protein</fullName>
    </recommendedName>
</protein>
<feature type="domain" description="Nephrocystin 3-like N-terminal" evidence="2">
    <location>
        <begin position="55"/>
        <end position="138"/>
    </location>
</feature>
<sequence>MLYDHTSTSARYNAEAHFPPPLCHLGTQEAVLKALKHWAKQDMLVAGSEGDDTFRTNRPHEQIHWLYGPAGAGKSAIAQTFAEACAKDGTLAGAFFFWRADPSRNNPRQLFTTLALQLATTLPELRSIMNSVIVNNLAVLTSIEIQFEQLILWPCLK</sequence>
<comment type="caution">
    <text evidence="3">The sequence shown here is derived from an EMBL/GenBank/DDBJ whole genome shotgun (WGS) entry which is preliminary data.</text>
</comment>
<dbReference type="SUPFAM" id="SSF52540">
    <property type="entry name" value="P-loop containing nucleoside triphosphate hydrolases"/>
    <property type="match status" value="1"/>
</dbReference>
<accession>A0A9P5P8G0</accession>
<dbReference type="Pfam" id="PF24883">
    <property type="entry name" value="NPHP3_N"/>
    <property type="match status" value="1"/>
</dbReference>
<feature type="non-terminal residue" evidence="3">
    <location>
        <position position="157"/>
    </location>
</feature>
<organism evidence="3 4">
    <name type="scientific">Rhodocollybia butyracea</name>
    <dbReference type="NCBI Taxonomy" id="206335"/>
    <lineage>
        <taxon>Eukaryota</taxon>
        <taxon>Fungi</taxon>
        <taxon>Dikarya</taxon>
        <taxon>Basidiomycota</taxon>
        <taxon>Agaricomycotina</taxon>
        <taxon>Agaricomycetes</taxon>
        <taxon>Agaricomycetidae</taxon>
        <taxon>Agaricales</taxon>
        <taxon>Marasmiineae</taxon>
        <taxon>Omphalotaceae</taxon>
        <taxon>Rhodocollybia</taxon>
    </lineage>
</organism>
<dbReference type="InterPro" id="IPR056884">
    <property type="entry name" value="NPHP3-like_N"/>
</dbReference>
<evidence type="ECO:0000313" key="3">
    <source>
        <dbReference type="EMBL" id="KAF9058661.1"/>
    </source>
</evidence>
<proteinExistence type="predicted"/>
<dbReference type="InterPro" id="IPR027417">
    <property type="entry name" value="P-loop_NTPase"/>
</dbReference>
<keyword evidence="4" id="KW-1185">Reference proteome</keyword>
<name>A0A9P5P8G0_9AGAR</name>